<evidence type="ECO:0000313" key="2">
    <source>
        <dbReference type="EMBL" id="KAJ5138851.1"/>
    </source>
</evidence>
<proteinExistence type="predicted"/>
<reference evidence="2" key="1">
    <citation type="submission" date="2022-11" db="EMBL/GenBank/DDBJ databases">
        <authorList>
            <person name="Petersen C."/>
        </authorList>
    </citation>
    <scope>NUCLEOTIDE SEQUENCE</scope>
    <source>
        <strain evidence="2">IBT 22155</strain>
    </source>
</reference>
<sequence>CSSLLSLSSCPKLTTSRGHHWKSKNFRTDYPDTSTYLGEPEDPEFSDFTGIARGPESLRGKHNQLLKGIYRRRSISARYRRKNAQAVGCQRLAHMPGIPNLPPSLNLRAPDLQACQLLRQFNPRESLTRGQRRSCEYKPTKRR</sequence>
<organism evidence="2 3">
    <name type="scientific">Penicillium bovifimosum</name>
    <dbReference type="NCBI Taxonomy" id="126998"/>
    <lineage>
        <taxon>Eukaryota</taxon>
        <taxon>Fungi</taxon>
        <taxon>Dikarya</taxon>
        <taxon>Ascomycota</taxon>
        <taxon>Pezizomycotina</taxon>
        <taxon>Eurotiomycetes</taxon>
        <taxon>Eurotiomycetidae</taxon>
        <taxon>Eurotiales</taxon>
        <taxon>Aspergillaceae</taxon>
        <taxon>Penicillium</taxon>
    </lineage>
</organism>
<feature type="non-terminal residue" evidence="2">
    <location>
        <position position="143"/>
    </location>
</feature>
<accession>A0A9W9H5M0</accession>
<reference evidence="2" key="2">
    <citation type="journal article" date="2023" name="IMA Fungus">
        <title>Comparative genomic study of the Penicillium genus elucidates a diverse pangenome and 15 lateral gene transfer events.</title>
        <authorList>
            <person name="Petersen C."/>
            <person name="Sorensen T."/>
            <person name="Nielsen M.R."/>
            <person name="Sondergaard T.E."/>
            <person name="Sorensen J.L."/>
            <person name="Fitzpatrick D.A."/>
            <person name="Frisvad J.C."/>
            <person name="Nielsen K.L."/>
        </authorList>
    </citation>
    <scope>NUCLEOTIDE SEQUENCE</scope>
    <source>
        <strain evidence="2">IBT 22155</strain>
    </source>
</reference>
<dbReference type="GeneID" id="81403613"/>
<evidence type="ECO:0000313" key="3">
    <source>
        <dbReference type="Proteomes" id="UP001149079"/>
    </source>
</evidence>
<keyword evidence="3" id="KW-1185">Reference proteome</keyword>
<gene>
    <name evidence="2" type="ORF">N7515_003699</name>
</gene>
<feature type="region of interest" description="Disordered" evidence="1">
    <location>
        <begin position="37"/>
        <end position="56"/>
    </location>
</feature>
<dbReference type="EMBL" id="JAPQKL010000003">
    <property type="protein sequence ID" value="KAJ5138851.1"/>
    <property type="molecule type" value="Genomic_DNA"/>
</dbReference>
<dbReference type="AlphaFoldDB" id="A0A9W9H5M0"/>
<dbReference type="Proteomes" id="UP001149079">
    <property type="component" value="Unassembled WGS sequence"/>
</dbReference>
<dbReference type="RefSeq" id="XP_056523500.1">
    <property type="nucleotide sequence ID" value="XM_056664443.1"/>
</dbReference>
<protein>
    <submittedName>
        <fullName evidence="2">Uncharacterized protein</fullName>
    </submittedName>
</protein>
<comment type="caution">
    <text evidence="2">The sequence shown here is derived from an EMBL/GenBank/DDBJ whole genome shotgun (WGS) entry which is preliminary data.</text>
</comment>
<name>A0A9W9H5M0_9EURO</name>
<evidence type="ECO:0000256" key="1">
    <source>
        <dbReference type="SAM" id="MobiDB-lite"/>
    </source>
</evidence>